<sequence>MSLSKISVFWIMAAAFSLLLSGCSTPRQSNSGAPVTQTTHQAKSATPTQSKEKPQPSQESKPTQIYLDPNPSAGSARPMPGVSLHLSVNDLRAQRFLLSIHHEGKEQAELITSANNVRQAIYKAVETNLEDRGIKLSDNAPNDLTIDIMALRSKAEQKPFSYVAIDQVILKATFKSAHRKVVRQYTASRRSSGSLEVDISQQQNQLNQTLNAVLTGLLTDHKLLDQDNS</sequence>
<evidence type="ECO:0000256" key="1">
    <source>
        <dbReference type="SAM" id="MobiDB-lite"/>
    </source>
</evidence>
<dbReference type="Proteomes" id="UP000295565">
    <property type="component" value="Unassembled WGS sequence"/>
</dbReference>
<feature type="chain" id="PRO_5020285801" evidence="2">
    <location>
        <begin position="30"/>
        <end position="229"/>
    </location>
</feature>
<feature type="region of interest" description="Disordered" evidence="1">
    <location>
        <begin position="27"/>
        <end position="81"/>
    </location>
</feature>
<keyword evidence="2" id="KW-0732">Signal</keyword>
<dbReference type="OrthoDB" id="6384777at2"/>
<dbReference type="RefSeq" id="WP_131911636.1">
    <property type="nucleotide sequence ID" value="NZ_OU594967.1"/>
</dbReference>
<name>A0A4R1K3M0_9GAMM</name>
<feature type="compositionally biased region" description="Polar residues" evidence="1">
    <location>
        <begin position="27"/>
        <end position="63"/>
    </location>
</feature>
<keyword evidence="3" id="KW-0449">Lipoprotein</keyword>
<gene>
    <name evidence="3" type="ORF">EV690_0809</name>
</gene>
<evidence type="ECO:0000313" key="4">
    <source>
        <dbReference type="Proteomes" id="UP000295565"/>
    </source>
</evidence>
<protein>
    <submittedName>
        <fullName evidence="3">Putative lipoprotein YajG</fullName>
    </submittedName>
</protein>
<proteinExistence type="predicted"/>
<evidence type="ECO:0000313" key="3">
    <source>
        <dbReference type="EMBL" id="TCK58672.1"/>
    </source>
</evidence>
<comment type="caution">
    <text evidence="3">The sequence shown here is derived from an EMBL/GenBank/DDBJ whole genome shotgun (WGS) entry which is preliminary data.</text>
</comment>
<dbReference type="Pfam" id="PF03923">
    <property type="entry name" value="Lipoprotein_16"/>
    <property type="match status" value="1"/>
</dbReference>
<dbReference type="InterPro" id="IPR005619">
    <property type="entry name" value="Uncharacterised_YajG"/>
</dbReference>
<dbReference type="EMBL" id="SMGD01000011">
    <property type="protein sequence ID" value="TCK58672.1"/>
    <property type="molecule type" value="Genomic_DNA"/>
</dbReference>
<keyword evidence="4" id="KW-1185">Reference proteome</keyword>
<evidence type="ECO:0000256" key="2">
    <source>
        <dbReference type="SAM" id="SignalP"/>
    </source>
</evidence>
<dbReference type="AlphaFoldDB" id="A0A4R1K3M0"/>
<reference evidence="3 4" key="1">
    <citation type="submission" date="2019-03" db="EMBL/GenBank/DDBJ databases">
        <title>Genomic Encyclopedia of Type Strains, Phase IV (KMG-IV): sequencing the most valuable type-strain genomes for metagenomic binning, comparative biology and taxonomic classification.</title>
        <authorList>
            <person name="Goeker M."/>
        </authorList>
    </citation>
    <scope>NUCLEOTIDE SEQUENCE [LARGE SCALE GENOMIC DNA]</scope>
    <source>
        <strain evidence="3 4">DSM 18577</strain>
    </source>
</reference>
<organism evidence="3 4">
    <name type="scientific">Celerinatantimonas diazotrophica</name>
    <dbReference type="NCBI Taxonomy" id="412034"/>
    <lineage>
        <taxon>Bacteria</taxon>
        <taxon>Pseudomonadati</taxon>
        <taxon>Pseudomonadota</taxon>
        <taxon>Gammaproteobacteria</taxon>
        <taxon>Celerinatantimonadaceae</taxon>
        <taxon>Celerinatantimonas</taxon>
    </lineage>
</organism>
<accession>A0A4R1K3M0</accession>
<feature type="signal peptide" evidence="2">
    <location>
        <begin position="1"/>
        <end position="29"/>
    </location>
</feature>
<dbReference type="PROSITE" id="PS51257">
    <property type="entry name" value="PROKAR_LIPOPROTEIN"/>
    <property type="match status" value="1"/>
</dbReference>